<keyword evidence="2" id="KW-0472">Membrane</keyword>
<feature type="region of interest" description="Disordered" evidence="1">
    <location>
        <begin position="154"/>
        <end position="173"/>
    </location>
</feature>
<comment type="caution">
    <text evidence="3">The sequence shown here is derived from an EMBL/GenBank/DDBJ whole genome shotgun (WGS) entry which is preliminary data.</text>
</comment>
<feature type="transmembrane region" description="Helical" evidence="2">
    <location>
        <begin position="193"/>
        <end position="219"/>
    </location>
</feature>
<feature type="compositionally biased region" description="Low complexity" evidence="1">
    <location>
        <begin position="122"/>
        <end position="139"/>
    </location>
</feature>
<feature type="transmembrane region" description="Helical" evidence="2">
    <location>
        <begin position="74"/>
        <end position="96"/>
    </location>
</feature>
<dbReference type="Proteomes" id="UP001157017">
    <property type="component" value="Unassembled WGS sequence"/>
</dbReference>
<name>A0ABQ6JD83_9ACTN</name>
<protein>
    <submittedName>
        <fullName evidence="3">Uncharacterized protein</fullName>
    </submittedName>
</protein>
<dbReference type="EMBL" id="BSUZ01000001">
    <property type="protein sequence ID" value="GMA85398.1"/>
    <property type="molecule type" value="Genomic_DNA"/>
</dbReference>
<keyword evidence="2" id="KW-1133">Transmembrane helix</keyword>
<evidence type="ECO:0000256" key="2">
    <source>
        <dbReference type="SAM" id="Phobius"/>
    </source>
</evidence>
<evidence type="ECO:0000256" key="1">
    <source>
        <dbReference type="SAM" id="MobiDB-lite"/>
    </source>
</evidence>
<feature type="region of interest" description="Disordered" evidence="1">
    <location>
        <begin position="1"/>
        <end position="54"/>
    </location>
</feature>
<feature type="region of interest" description="Disordered" evidence="1">
    <location>
        <begin position="116"/>
        <end position="139"/>
    </location>
</feature>
<evidence type="ECO:0000313" key="4">
    <source>
        <dbReference type="Proteomes" id="UP001157017"/>
    </source>
</evidence>
<accession>A0ABQ6JD83</accession>
<evidence type="ECO:0000313" key="3">
    <source>
        <dbReference type="EMBL" id="GMA85398.1"/>
    </source>
</evidence>
<keyword evidence="4" id="KW-1185">Reference proteome</keyword>
<organism evidence="3 4">
    <name type="scientific">Angustibacter aerolatus</name>
    <dbReference type="NCBI Taxonomy" id="1162965"/>
    <lineage>
        <taxon>Bacteria</taxon>
        <taxon>Bacillati</taxon>
        <taxon>Actinomycetota</taxon>
        <taxon>Actinomycetes</taxon>
        <taxon>Kineosporiales</taxon>
        <taxon>Kineosporiaceae</taxon>
    </lineage>
</organism>
<sequence length="229" mass="23246">MSDTSHGPYAPSGSGTPLPVLQPVTRRRRPLGRLRRARPGRPVGGPLGSSADGATGYGVVSGGRSRPAAASAAPVLFGIGATVLLGLLLGLLWWALAPVARAQVQGDQVLLQGHAERRPRRTAGSSSSPASPACWWPPSSRCGRRVARRCARSSPWCSSRSPGSSPGGSASLLGPSSLVEQVRAGDDRPLTPLALHALSALAAGPLLCAVTLFVAALLSGGPAARAPGR</sequence>
<reference evidence="4" key="1">
    <citation type="journal article" date="2019" name="Int. J. Syst. Evol. Microbiol.">
        <title>The Global Catalogue of Microorganisms (GCM) 10K type strain sequencing project: providing services to taxonomists for standard genome sequencing and annotation.</title>
        <authorList>
            <consortium name="The Broad Institute Genomics Platform"/>
            <consortium name="The Broad Institute Genome Sequencing Center for Infectious Disease"/>
            <person name="Wu L."/>
            <person name="Ma J."/>
        </authorList>
    </citation>
    <scope>NUCLEOTIDE SEQUENCE [LARGE SCALE GENOMIC DNA]</scope>
    <source>
        <strain evidence="4">NBRC 108730</strain>
    </source>
</reference>
<keyword evidence="2" id="KW-0812">Transmembrane</keyword>
<gene>
    <name evidence="3" type="ORF">GCM10025868_06480</name>
</gene>
<proteinExistence type="predicted"/>
<feature type="compositionally biased region" description="Basic residues" evidence="1">
    <location>
        <begin position="25"/>
        <end position="39"/>
    </location>
</feature>